<proteinExistence type="predicted"/>
<name>A0ACC0UQ78_9HYPO</name>
<evidence type="ECO:0000313" key="2">
    <source>
        <dbReference type="Proteomes" id="UP001163324"/>
    </source>
</evidence>
<sequence length="264" mass="29672">MDGLTTAVSLFQFAMETLSRIQLARDFEQQFETYQLKLDIIQLRLSRWGQVADLAALDKAEGARGPGDGEDGGPTTMSVLQDIWRLLKSTGRRATSESNKQNGGDDHQGNVLDPEVCMPSDLQMLRARFTGFCRRRRVQAQKGVDALRWVFYKKEQFSDFVGDISDLVDQLEQLLSDEGREKLNELSQDECKGMSKASLKDLRDIVEGCDPWLSKSIETSLESRRSGTSIHQSHNRGYTVGIHKGDNKGCLWGPNKGQISQTFH</sequence>
<dbReference type="Proteomes" id="UP001163324">
    <property type="component" value="Chromosome 9"/>
</dbReference>
<protein>
    <submittedName>
        <fullName evidence="1">Uncharacterized protein</fullName>
    </submittedName>
</protein>
<organism evidence="1 2">
    <name type="scientific">Trichothecium roseum</name>
    <dbReference type="NCBI Taxonomy" id="47278"/>
    <lineage>
        <taxon>Eukaryota</taxon>
        <taxon>Fungi</taxon>
        <taxon>Dikarya</taxon>
        <taxon>Ascomycota</taxon>
        <taxon>Pezizomycotina</taxon>
        <taxon>Sordariomycetes</taxon>
        <taxon>Hypocreomycetidae</taxon>
        <taxon>Hypocreales</taxon>
        <taxon>Hypocreales incertae sedis</taxon>
        <taxon>Trichothecium</taxon>
    </lineage>
</organism>
<dbReference type="EMBL" id="CM047948">
    <property type="protein sequence ID" value="KAI9896269.1"/>
    <property type="molecule type" value="Genomic_DNA"/>
</dbReference>
<reference evidence="1" key="1">
    <citation type="submission" date="2022-10" db="EMBL/GenBank/DDBJ databases">
        <title>Complete Genome of Trichothecium roseum strain YXFP-22015, a Plant Pathogen Isolated from Citrus.</title>
        <authorList>
            <person name="Wang Y."/>
            <person name="Zhu L."/>
        </authorList>
    </citation>
    <scope>NUCLEOTIDE SEQUENCE</scope>
    <source>
        <strain evidence="1">YXFP-22015</strain>
    </source>
</reference>
<keyword evidence="2" id="KW-1185">Reference proteome</keyword>
<evidence type="ECO:0000313" key="1">
    <source>
        <dbReference type="EMBL" id="KAI9896269.1"/>
    </source>
</evidence>
<gene>
    <name evidence="1" type="ORF">N3K66_008441</name>
</gene>
<comment type="caution">
    <text evidence="1">The sequence shown here is derived from an EMBL/GenBank/DDBJ whole genome shotgun (WGS) entry which is preliminary data.</text>
</comment>
<accession>A0ACC0UQ78</accession>